<sequence length="278" mass="30347">MSNIVTNLCRPIRLQPVRKCVLMALADRADDHGIAWPSLAWLCEWTCFSRRAVMNALEDLAQAGIVQVNKVAGKNSRCEIDLEKLREEALNPGTTCTTTQAPHAQVDNPESELNPGTTCTSAGGAPVHDVHHHPGTTCTTTQAPHAPGGARRAPDTSIDTINTSIKTSISCTESQRGLDAFASPTVVSIPLNDGTEHPVSEADIAEWRQAFPGVDVSAALLRARLWCKDNPTRRKTKRGVRAFLTGWLGRDQDKGGRVRLERAVHHNDQPVRHREVVL</sequence>
<reference evidence="2" key="1">
    <citation type="submission" date="2022-09" db="EMBL/GenBank/DDBJ databases">
        <title>Bacterial diversity in gut of crayfish and pufferfish.</title>
        <authorList>
            <person name="Huang Y."/>
        </authorList>
    </citation>
    <scope>NUCLEOTIDE SEQUENCE</scope>
    <source>
        <strain evidence="2">PR12</strain>
    </source>
</reference>
<dbReference type="InterPro" id="IPR036388">
    <property type="entry name" value="WH-like_DNA-bd_sf"/>
</dbReference>
<keyword evidence="3" id="KW-1185">Reference proteome</keyword>
<accession>A0ABY5ZXB4</accession>
<evidence type="ECO:0000313" key="2">
    <source>
        <dbReference type="EMBL" id="UXC18538.1"/>
    </source>
</evidence>
<protein>
    <submittedName>
        <fullName evidence="2">Helix-turn-helix domain-containing protein</fullName>
    </submittedName>
</protein>
<gene>
    <name evidence="2" type="ORF">N4T19_23130</name>
</gene>
<feature type="compositionally biased region" description="Polar residues" evidence="1">
    <location>
        <begin position="93"/>
        <end position="102"/>
    </location>
</feature>
<feature type="region of interest" description="Disordered" evidence="1">
    <location>
        <begin position="137"/>
        <end position="156"/>
    </location>
</feature>
<proteinExistence type="predicted"/>
<name>A0ABY5ZXB4_9BURK</name>
<dbReference type="EMBL" id="CP104377">
    <property type="protein sequence ID" value="UXC18538.1"/>
    <property type="molecule type" value="Genomic_DNA"/>
</dbReference>
<evidence type="ECO:0000256" key="1">
    <source>
        <dbReference type="SAM" id="MobiDB-lite"/>
    </source>
</evidence>
<dbReference type="Pfam" id="PF13730">
    <property type="entry name" value="HTH_36"/>
    <property type="match status" value="1"/>
</dbReference>
<organism evidence="2 3">
    <name type="scientific">Comamonas squillarum</name>
    <dbReference type="NCBI Taxonomy" id="2977320"/>
    <lineage>
        <taxon>Bacteria</taxon>
        <taxon>Pseudomonadati</taxon>
        <taxon>Pseudomonadota</taxon>
        <taxon>Betaproteobacteria</taxon>
        <taxon>Burkholderiales</taxon>
        <taxon>Comamonadaceae</taxon>
        <taxon>Comamonas</taxon>
    </lineage>
</organism>
<evidence type="ECO:0000313" key="3">
    <source>
        <dbReference type="Proteomes" id="UP001058290"/>
    </source>
</evidence>
<feature type="region of interest" description="Disordered" evidence="1">
    <location>
        <begin position="93"/>
        <end position="114"/>
    </location>
</feature>
<dbReference type="Gene3D" id="1.10.10.10">
    <property type="entry name" value="Winged helix-like DNA-binding domain superfamily/Winged helix DNA-binding domain"/>
    <property type="match status" value="1"/>
</dbReference>
<dbReference type="RefSeq" id="WP_260719104.1">
    <property type="nucleotide sequence ID" value="NZ_CP104377.1"/>
</dbReference>
<dbReference type="Proteomes" id="UP001058290">
    <property type="component" value="Chromosome"/>
</dbReference>